<sequence length="451" mass="49396">PVILTTRTTYAIPSSKYMIPTSWARYHLSQLINKVLSSAQPIPFDFLVNGELLTGSLVEWCNEHNVGEVRIIPLILDHLADTGQEETLEIEYIESVLPPEALSSQETEDWMTSISCQHKSFFLTSSYDGCVRVHDSTQQPIATILSHNAPVTSACWVPEQSDPSLDREKTIASSSLDHTLHLNRISSLGNPSWTTLASLHLHTAPVANVSASADGKFLVSAGWDGLVGIWSTTIPEQDEVPEVEEILGRKKRRKVHDQPSSAVRKGPAAVLKSHMARVSKAIFDILDENKRAYSCGWDNTVRSWDVESGVCVNTVTLPDRAHLDLAISRTGTVYVASADRSVSVIDFRLDGAHSTTTTLTHPSTPSCLVAHADSTHHLLTGAHDGSLRIWDIRSPRTALAKFEHVVKDRTGSSRRGKVLGVDWAHDLAVCAGEVGFGIWNIGVGGQERDRV</sequence>
<evidence type="ECO:0000259" key="6">
    <source>
        <dbReference type="Pfam" id="PF08154"/>
    </source>
</evidence>
<dbReference type="Pfam" id="PF00400">
    <property type="entry name" value="WD40"/>
    <property type="match status" value="3"/>
</dbReference>
<feature type="non-terminal residue" evidence="7">
    <location>
        <position position="1"/>
    </location>
</feature>
<dbReference type="Pfam" id="PF08154">
    <property type="entry name" value="NLE"/>
    <property type="match status" value="1"/>
</dbReference>
<keyword evidence="2 5" id="KW-0853">WD repeat</keyword>
<dbReference type="Gene3D" id="2.130.10.10">
    <property type="entry name" value="YVTN repeat-like/Quinoprotein amine dehydrogenase"/>
    <property type="match status" value="1"/>
</dbReference>
<evidence type="ECO:0000313" key="8">
    <source>
        <dbReference type="Proteomes" id="UP000663850"/>
    </source>
</evidence>
<feature type="repeat" description="WD" evidence="5">
    <location>
        <begin position="199"/>
        <end position="231"/>
    </location>
</feature>
<dbReference type="AlphaFoldDB" id="A0A8H3DII8"/>
<keyword evidence="3" id="KW-0677">Repeat</keyword>
<reference evidence="7" key="1">
    <citation type="submission" date="2021-01" db="EMBL/GenBank/DDBJ databases">
        <authorList>
            <person name="Kaushik A."/>
        </authorList>
    </citation>
    <scope>NUCLEOTIDE SEQUENCE</scope>
    <source>
        <strain evidence="7">Type strain: AG8-Rh-89/</strain>
    </source>
</reference>
<dbReference type="PROSITE" id="PS50082">
    <property type="entry name" value="WD_REPEATS_2"/>
    <property type="match status" value="2"/>
</dbReference>
<dbReference type="InterPro" id="IPR012972">
    <property type="entry name" value="NLE"/>
</dbReference>
<dbReference type="PROSITE" id="PS50294">
    <property type="entry name" value="WD_REPEATS_REGION"/>
    <property type="match status" value="1"/>
</dbReference>
<evidence type="ECO:0000256" key="3">
    <source>
        <dbReference type="ARBA" id="ARBA00022737"/>
    </source>
</evidence>
<dbReference type="EMBL" id="CAJMWZ010006573">
    <property type="protein sequence ID" value="CAE6524471.1"/>
    <property type="molecule type" value="Genomic_DNA"/>
</dbReference>
<dbReference type="PANTHER" id="PTHR19855">
    <property type="entry name" value="WD40 REPEAT PROTEIN 12, 37"/>
    <property type="match status" value="1"/>
</dbReference>
<organism evidence="7 8">
    <name type="scientific">Rhizoctonia solani</name>
    <dbReference type="NCBI Taxonomy" id="456999"/>
    <lineage>
        <taxon>Eukaryota</taxon>
        <taxon>Fungi</taxon>
        <taxon>Dikarya</taxon>
        <taxon>Basidiomycota</taxon>
        <taxon>Agaricomycotina</taxon>
        <taxon>Agaricomycetes</taxon>
        <taxon>Cantharellales</taxon>
        <taxon>Ceratobasidiaceae</taxon>
        <taxon>Rhizoctonia</taxon>
    </lineage>
</organism>
<dbReference type="SMART" id="SM00320">
    <property type="entry name" value="WD40"/>
    <property type="match status" value="6"/>
</dbReference>
<dbReference type="InterPro" id="IPR019775">
    <property type="entry name" value="WD40_repeat_CS"/>
</dbReference>
<keyword evidence="4" id="KW-0539">Nucleus</keyword>
<gene>
    <name evidence="7" type="ORF">RDB_LOCUS122399</name>
</gene>
<dbReference type="InterPro" id="IPR036322">
    <property type="entry name" value="WD40_repeat_dom_sf"/>
</dbReference>
<evidence type="ECO:0000313" key="7">
    <source>
        <dbReference type="EMBL" id="CAE6524471.1"/>
    </source>
</evidence>
<dbReference type="InterPro" id="IPR020472">
    <property type="entry name" value="WD40_PAC1"/>
</dbReference>
<evidence type="ECO:0000256" key="1">
    <source>
        <dbReference type="ARBA" id="ARBA00004604"/>
    </source>
</evidence>
<dbReference type="InterPro" id="IPR001680">
    <property type="entry name" value="WD40_rpt"/>
</dbReference>
<dbReference type="PROSITE" id="PS00678">
    <property type="entry name" value="WD_REPEATS_1"/>
    <property type="match status" value="1"/>
</dbReference>
<protein>
    <recommendedName>
        <fullName evidence="6">NLE domain-containing protein</fullName>
    </recommendedName>
</protein>
<accession>A0A8H3DII8</accession>
<dbReference type="Proteomes" id="UP000663850">
    <property type="component" value="Unassembled WGS sequence"/>
</dbReference>
<dbReference type="GO" id="GO:0005730">
    <property type="term" value="C:nucleolus"/>
    <property type="evidence" value="ECO:0007669"/>
    <property type="project" value="UniProtKB-SubCell"/>
</dbReference>
<dbReference type="PANTHER" id="PTHR19855:SF11">
    <property type="entry name" value="RIBOSOME BIOGENESIS PROTEIN WDR12"/>
    <property type="match status" value="1"/>
</dbReference>
<dbReference type="SUPFAM" id="SSF50978">
    <property type="entry name" value="WD40 repeat-like"/>
    <property type="match status" value="1"/>
</dbReference>
<evidence type="ECO:0000256" key="2">
    <source>
        <dbReference type="ARBA" id="ARBA00022574"/>
    </source>
</evidence>
<evidence type="ECO:0000256" key="4">
    <source>
        <dbReference type="ARBA" id="ARBA00023242"/>
    </source>
</evidence>
<dbReference type="InterPro" id="IPR015943">
    <property type="entry name" value="WD40/YVTN_repeat-like_dom_sf"/>
</dbReference>
<name>A0A8H3DII8_9AGAM</name>
<proteinExistence type="predicted"/>
<comment type="subcellular location">
    <subcellularLocation>
        <location evidence="1">Nucleus</location>
        <location evidence="1">Nucleolus</location>
    </subcellularLocation>
</comment>
<evidence type="ECO:0000256" key="5">
    <source>
        <dbReference type="PROSITE-ProRule" id="PRU00221"/>
    </source>
</evidence>
<feature type="repeat" description="WD" evidence="5">
    <location>
        <begin position="378"/>
        <end position="400"/>
    </location>
</feature>
<feature type="domain" description="NLE" evidence="6">
    <location>
        <begin position="2"/>
        <end position="59"/>
    </location>
</feature>
<dbReference type="PRINTS" id="PR00320">
    <property type="entry name" value="GPROTEINBRPT"/>
</dbReference>
<comment type="caution">
    <text evidence="7">The sequence shown here is derived from an EMBL/GenBank/DDBJ whole genome shotgun (WGS) entry which is preliminary data.</text>
</comment>